<dbReference type="RefSeq" id="WP_105081886.1">
    <property type="nucleotide sequence ID" value="NZ_PPCX01000011.1"/>
</dbReference>
<evidence type="ECO:0000313" key="3">
    <source>
        <dbReference type="Proteomes" id="UP000238774"/>
    </source>
</evidence>
<dbReference type="Proteomes" id="UP000238774">
    <property type="component" value="Unassembled WGS sequence"/>
</dbReference>
<proteinExistence type="predicted"/>
<keyword evidence="1" id="KW-0472">Membrane</keyword>
<name>A0ABX5BW52_9FIRM</name>
<evidence type="ECO:0000313" key="2">
    <source>
        <dbReference type="EMBL" id="PQL11585.1"/>
    </source>
</evidence>
<evidence type="ECO:0000256" key="1">
    <source>
        <dbReference type="SAM" id="Phobius"/>
    </source>
</evidence>
<keyword evidence="1" id="KW-0812">Transmembrane</keyword>
<keyword evidence="1" id="KW-1133">Transmembrane helix</keyword>
<dbReference type="EMBL" id="PPCX01000011">
    <property type="protein sequence ID" value="PQL11585.1"/>
    <property type="molecule type" value="Genomic_DNA"/>
</dbReference>
<keyword evidence="3" id="KW-1185">Reference proteome</keyword>
<feature type="transmembrane region" description="Helical" evidence="1">
    <location>
        <begin position="15"/>
        <end position="37"/>
    </location>
</feature>
<protein>
    <submittedName>
        <fullName evidence="2">Uncharacterized protein</fullName>
    </submittedName>
</protein>
<comment type="caution">
    <text evidence="2">The sequence shown here is derived from an EMBL/GenBank/DDBJ whole genome shotgun (WGS) entry which is preliminary data.</text>
</comment>
<organism evidence="2 3">
    <name type="scientific">Veillonella rogosae JCM 15642</name>
    <dbReference type="NCBI Taxonomy" id="1298595"/>
    <lineage>
        <taxon>Bacteria</taxon>
        <taxon>Bacillati</taxon>
        <taxon>Bacillota</taxon>
        <taxon>Negativicutes</taxon>
        <taxon>Veillonellales</taxon>
        <taxon>Veillonellaceae</taxon>
        <taxon>Veillonella</taxon>
    </lineage>
</organism>
<reference evidence="2 3" key="1">
    <citation type="submission" date="2018-01" db="EMBL/GenBank/DDBJ databases">
        <title>Draft genome sequences of clinical isolates and type strains of oral Veillonella including Veillonella infantum sp., nov.</title>
        <authorList>
            <person name="Mashima I."/>
            <person name="Liao Y.-C."/>
            <person name="Sabharwal A."/>
            <person name="Haase E.M."/>
            <person name="Nakazawa F."/>
            <person name="Scannapieco F.A."/>
        </authorList>
    </citation>
    <scope>NUCLEOTIDE SEQUENCE [LARGE SCALE GENOMIC DNA]</scope>
    <source>
        <strain evidence="2 3">JCM 15642</strain>
    </source>
</reference>
<accession>A0ABX5BW52</accession>
<sequence>MKIEKKLKKRLERGVLIFLILEGIVFFGWLFFTTYFMHPFIKYSGPIVGMNGMIYYKEPTNIIASDVLGFDEVRGKIYYITTSGIGVYNELNNNHVFVLRKKPHNDIRPNDITNVYPEFSRFSDSEQKVWEGKFYADFKERIPIEEGNIIRFPFFFSSETRGIYNLATGSKLSKIDKYKISKNIFYNIDFGSITKIDLETGTVWKYYSDKLLLYNFINENSENNTGDFKTYEESELIEERNHDHQFNDKIIVLEHYSQFSKDDKEIIEELFVELVTARKSMSLKQQHKLGLENYLE</sequence>
<gene>
    <name evidence="2" type="ORF">VRHSUH09_08010</name>
</gene>